<dbReference type="RefSeq" id="XP_019636950.1">
    <property type="nucleotide sequence ID" value="XM_019781391.1"/>
</dbReference>
<dbReference type="GO" id="GO:0016702">
    <property type="term" value="F:oxidoreductase activity, acting on single donors with incorporation of molecular oxygen, incorporation of two atoms of oxygen"/>
    <property type="evidence" value="ECO:0007669"/>
    <property type="project" value="InterPro"/>
</dbReference>
<evidence type="ECO:0000313" key="7">
    <source>
        <dbReference type="RefSeq" id="XP_019636950.1"/>
    </source>
</evidence>
<dbReference type="InterPro" id="IPR015889">
    <property type="entry name" value="Intradiol_dOase_core"/>
</dbReference>
<gene>
    <name evidence="7" type="primary">LOC109479422</name>
</gene>
<keyword evidence="3" id="KW-0560">Oxidoreductase</keyword>
<dbReference type="PANTHER" id="PTHR33711:SF10">
    <property type="entry name" value="INTRADIOL RING-CLEAVAGE DIOXYGENASES DOMAIN-CONTAINING PROTEIN"/>
    <property type="match status" value="1"/>
</dbReference>
<keyword evidence="2" id="KW-0223">Dioxygenase</keyword>
<dbReference type="InterPro" id="IPR000627">
    <property type="entry name" value="Intradiol_dOase_C"/>
</dbReference>
<proteinExistence type="inferred from homology"/>
<keyword evidence="6" id="KW-1185">Reference proteome</keyword>
<name>A0A6P4Z652_BRABE</name>
<dbReference type="OrthoDB" id="8955870at2759"/>
<accession>A0A6P4Z652</accession>
<feature type="signal peptide" evidence="4">
    <location>
        <begin position="1"/>
        <end position="21"/>
    </location>
</feature>
<dbReference type="Gene3D" id="2.60.130.10">
    <property type="entry name" value="Aromatic compound dioxygenase"/>
    <property type="match status" value="1"/>
</dbReference>
<feature type="domain" description="Intradiol ring-cleavage dioxygenases" evidence="5">
    <location>
        <begin position="85"/>
        <end position="187"/>
    </location>
</feature>
<dbReference type="GO" id="GO:0008199">
    <property type="term" value="F:ferric iron binding"/>
    <property type="evidence" value="ECO:0007669"/>
    <property type="project" value="InterPro"/>
</dbReference>
<evidence type="ECO:0000256" key="2">
    <source>
        <dbReference type="ARBA" id="ARBA00022964"/>
    </source>
</evidence>
<evidence type="ECO:0000313" key="6">
    <source>
        <dbReference type="Proteomes" id="UP000515135"/>
    </source>
</evidence>
<reference evidence="7" key="1">
    <citation type="submission" date="2025-08" db="UniProtKB">
        <authorList>
            <consortium name="RefSeq"/>
        </authorList>
    </citation>
    <scope>IDENTIFICATION</scope>
    <source>
        <tissue evidence="7">Gonad</tissue>
    </source>
</reference>
<dbReference type="Proteomes" id="UP000515135">
    <property type="component" value="Unplaced"/>
</dbReference>
<evidence type="ECO:0000259" key="5">
    <source>
        <dbReference type="Pfam" id="PF00775"/>
    </source>
</evidence>
<dbReference type="Pfam" id="PF00775">
    <property type="entry name" value="Dioxygenase_C"/>
    <property type="match status" value="1"/>
</dbReference>
<keyword evidence="4" id="KW-0732">Signal</keyword>
<dbReference type="PANTHER" id="PTHR33711">
    <property type="entry name" value="DIOXYGENASE, PUTATIVE (AFU_ORTHOLOGUE AFUA_2G02910)-RELATED"/>
    <property type="match status" value="1"/>
</dbReference>
<evidence type="ECO:0000256" key="1">
    <source>
        <dbReference type="ARBA" id="ARBA00007825"/>
    </source>
</evidence>
<protein>
    <submittedName>
        <fullName evidence="7">Uncharacterized protein LOC109479422</fullName>
    </submittedName>
</protein>
<dbReference type="KEGG" id="bbel:109479422"/>
<organism evidence="6 7">
    <name type="scientific">Branchiostoma belcheri</name>
    <name type="common">Amphioxus</name>
    <dbReference type="NCBI Taxonomy" id="7741"/>
    <lineage>
        <taxon>Eukaryota</taxon>
        <taxon>Metazoa</taxon>
        <taxon>Chordata</taxon>
        <taxon>Cephalochordata</taxon>
        <taxon>Leptocardii</taxon>
        <taxon>Amphioxiformes</taxon>
        <taxon>Branchiostomatidae</taxon>
        <taxon>Branchiostoma</taxon>
    </lineage>
</organism>
<feature type="chain" id="PRO_5028096042" evidence="4">
    <location>
        <begin position="22"/>
        <end position="237"/>
    </location>
</feature>
<dbReference type="InterPro" id="IPR050770">
    <property type="entry name" value="Intradiol_RC_Dioxygenase"/>
</dbReference>
<dbReference type="SUPFAM" id="SSF49482">
    <property type="entry name" value="Aromatic compound dioxygenase"/>
    <property type="match status" value="1"/>
</dbReference>
<dbReference type="GeneID" id="109479422"/>
<sequence length="237" mass="25877">MFALLSFLLIAGSFRLQDVSAQTGSNTTVAVTTVAMTTGPGRQGGGGQAEGTVSTEVLGCTPTPRDVQGPYYLPGVKHQHVVCRGGPYLLVTGTVRDTRCSPVAKATLEVWQADPTGCYKINPQRPNFCRGKVRTDARGRYSFLTVMPGQYGSGWWHARPVHVHFRVSARRRRPLVTQLYFSGNASLGERDPCKFCGSDNPSQLTTPRPPSGAEENYTVGGTRYRVREVAEWDIVLN</sequence>
<evidence type="ECO:0000256" key="4">
    <source>
        <dbReference type="SAM" id="SignalP"/>
    </source>
</evidence>
<dbReference type="AlphaFoldDB" id="A0A6P4Z652"/>
<comment type="similarity">
    <text evidence="1">Belongs to the intradiol ring-cleavage dioxygenase family.</text>
</comment>
<evidence type="ECO:0000256" key="3">
    <source>
        <dbReference type="ARBA" id="ARBA00023002"/>
    </source>
</evidence>